<keyword evidence="2" id="KW-1185">Reference proteome</keyword>
<name>A0ACC0DNE0_9BASI</name>
<gene>
    <name evidence="1" type="ORF">MJO28_016508</name>
</gene>
<evidence type="ECO:0000313" key="2">
    <source>
        <dbReference type="Proteomes" id="UP001060170"/>
    </source>
</evidence>
<comment type="caution">
    <text evidence="1">The sequence shown here is derived from an EMBL/GenBank/DDBJ whole genome shotgun (WGS) entry which is preliminary data.</text>
</comment>
<dbReference type="EMBL" id="CM045882">
    <property type="protein sequence ID" value="KAI7935637.1"/>
    <property type="molecule type" value="Genomic_DNA"/>
</dbReference>
<reference evidence="2" key="2">
    <citation type="journal article" date="2018" name="Mol. Plant Microbe Interact.">
        <title>Genome sequence resources for the wheat stripe rust pathogen (Puccinia striiformis f. sp. tritici) and the barley stripe rust pathogen (Puccinia striiformis f. sp. hordei).</title>
        <authorList>
            <person name="Xia C."/>
            <person name="Wang M."/>
            <person name="Yin C."/>
            <person name="Cornejo O.E."/>
            <person name="Hulbert S.H."/>
            <person name="Chen X."/>
        </authorList>
    </citation>
    <scope>NUCLEOTIDE SEQUENCE [LARGE SCALE GENOMIC DNA]</scope>
    <source>
        <strain evidence="2">93-210</strain>
    </source>
</reference>
<evidence type="ECO:0000313" key="1">
    <source>
        <dbReference type="EMBL" id="KAI7935637.1"/>
    </source>
</evidence>
<accession>A0ACC0DNE0</accession>
<organism evidence="1 2">
    <name type="scientific">Puccinia striiformis f. sp. tritici</name>
    <dbReference type="NCBI Taxonomy" id="168172"/>
    <lineage>
        <taxon>Eukaryota</taxon>
        <taxon>Fungi</taxon>
        <taxon>Dikarya</taxon>
        <taxon>Basidiomycota</taxon>
        <taxon>Pucciniomycotina</taxon>
        <taxon>Pucciniomycetes</taxon>
        <taxon>Pucciniales</taxon>
        <taxon>Pucciniaceae</taxon>
        <taxon>Puccinia</taxon>
    </lineage>
</organism>
<sequence>MLRLTPVLPVKHHVKLRESALLSRNKRDVVKISSECDAIQTAGDNFLYLCDHRINRPYRLYTVVRPMLDLVDELTNWYICFNRRRLKGENAPEDAVIALNTLFETLFTLCRTSSFTPLLTENIYQVLRSLFPKGNQDLGHGDDLGSVHFLRFPEVRAEYPVIVGQVKHMQTVINLGRTIRERKMISLQTPLQELVVFHTDSEYHEDVKKLQNYVEDELNVHQIIYSKRSSESETWLRGDNLRPTEELSGDIKNDDRRGRDLISCYVDKELPSLNNSPRAPAYEKNTDEDAVILLNCDLRPELESEGFARELMNRIQRLQKKAGTVQTDELDVYYSFFEDSDPEPNQFFEHVLATQAEPEVLCRVLRKVPEPDTLRDSSKPVLAQELQERWGDVGLAETRRSDNPLSSGSHELDVIGQAQVKPGRNQNSVKGRVLESRRRWASTTRKWLGGNKGLLRDMDIVTDRAIIVGRGKGNGRGRAAE</sequence>
<feature type="non-terminal residue" evidence="1">
    <location>
        <position position="481"/>
    </location>
</feature>
<reference evidence="1 2" key="3">
    <citation type="journal article" date="2022" name="Microbiol. Spectr.">
        <title>Folding features and dynamics of 3D genome architecture in plant fungal pathogens.</title>
        <authorList>
            <person name="Xia C."/>
        </authorList>
    </citation>
    <scope>NUCLEOTIDE SEQUENCE [LARGE SCALE GENOMIC DNA]</scope>
    <source>
        <strain evidence="1 2">93-210</strain>
    </source>
</reference>
<reference evidence="2" key="1">
    <citation type="journal article" date="2018" name="BMC Genomics">
        <title>Genomic insights into host adaptation between the wheat stripe rust pathogen (Puccinia striiformis f. sp. tritici) and the barley stripe rust pathogen (Puccinia striiformis f. sp. hordei).</title>
        <authorList>
            <person name="Xia C."/>
            <person name="Wang M."/>
            <person name="Yin C."/>
            <person name="Cornejo O.E."/>
            <person name="Hulbert S.H."/>
            <person name="Chen X."/>
        </authorList>
    </citation>
    <scope>NUCLEOTIDE SEQUENCE [LARGE SCALE GENOMIC DNA]</scope>
    <source>
        <strain evidence="2">93-210</strain>
    </source>
</reference>
<protein>
    <submittedName>
        <fullName evidence="1">Uncharacterized protein</fullName>
    </submittedName>
</protein>
<dbReference type="Proteomes" id="UP001060170">
    <property type="component" value="Chromosome 18"/>
</dbReference>
<proteinExistence type="predicted"/>